<comment type="similarity">
    <text evidence="4">Belongs to the HepT RNase toxin family.</text>
</comment>
<gene>
    <name evidence="5" type="ORF">LZ11_01554</name>
</gene>
<dbReference type="GO" id="GO:0110001">
    <property type="term" value="C:toxin-antitoxin complex"/>
    <property type="evidence" value="ECO:0007669"/>
    <property type="project" value="InterPro"/>
</dbReference>
<evidence type="ECO:0000256" key="2">
    <source>
        <dbReference type="ARBA" id="ARBA00022722"/>
    </source>
</evidence>
<dbReference type="EMBL" id="VNHO01000015">
    <property type="protein sequence ID" value="TYP53312.1"/>
    <property type="molecule type" value="Genomic_DNA"/>
</dbReference>
<organism evidence="5 6">
    <name type="scientific">Thermosediminibacter litoriperuensis</name>
    <dbReference type="NCBI Taxonomy" id="291989"/>
    <lineage>
        <taxon>Bacteria</taxon>
        <taxon>Bacillati</taxon>
        <taxon>Bacillota</taxon>
        <taxon>Clostridia</taxon>
        <taxon>Thermosediminibacterales</taxon>
        <taxon>Thermosediminibacteraceae</taxon>
        <taxon>Thermosediminibacter</taxon>
    </lineage>
</organism>
<sequence>MINKMAIIERLELIQSYLKELEELKKFPKEEFLKSGIYTGAAESYLRRSLEAIFDIGRHILAKTGHIDLTLEYKSIAKGLQKENIVDEELGQKLLEMAGYLNRMVHLYNLITNEELYQIICDDLDDIKDFVKAIMTYLNR</sequence>
<evidence type="ECO:0000256" key="4">
    <source>
        <dbReference type="ARBA" id="ARBA00024207"/>
    </source>
</evidence>
<evidence type="ECO:0000313" key="5">
    <source>
        <dbReference type="EMBL" id="TYP53312.1"/>
    </source>
</evidence>
<dbReference type="PANTHER" id="PTHR33397">
    <property type="entry name" value="UPF0331 PROTEIN YUTE"/>
    <property type="match status" value="1"/>
</dbReference>
<dbReference type="RefSeq" id="WP_148867300.1">
    <property type="nucleotide sequence ID" value="NZ_VNHO01000015.1"/>
</dbReference>
<dbReference type="GO" id="GO:0016787">
    <property type="term" value="F:hydrolase activity"/>
    <property type="evidence" value="ECO:0007669"/>
    <property type="project" value="UniProtKB-KW"/>
</dbReference>
<evidence type="ECO:0000256" key="3">
    <source>
        <dbReference type="ARBA" id="ARBA00022801"/>
    </source>
</evidence>
<dbReference type="InterPro" id="IPR052379">
    <property type="entry name" value="Type_VII_TA_RNase"/>
</dbReference>
<dbReference type="AlphaFoldDB" id="A0A5S5ARS6"/>
<dbReference type="Gene3D" id="1.20.120.580">
    <property type="entry name" value="bsu32300-like"/>
    <property type="match status" value="1"/>
</dbReference>
<dbReference type="InterPro" id="IPR037038">
    <property type="entry name" value="HepT-like_sf"/>
</dbReference>
<evidence type="ECO:0000256" key="1">
    <source>
        <dbReference type="ARBA" id="ARBA00022649"/>
    </source>
</evidence>
<evidence type="ECO:0000313" key="6">
    <source>
        <dbReference type="Proteomes" id="UP000322294"/>
    </source>
</evidence>
<protein>
    <submittedName>
        <fullName evidence="5">Uncharacterized protein YutE (UPF0331/DUF86 family)</fullName>
    </submittedName>
</protein>
<dbReference type="Proteomes" id="UP000322294">
    <property type="component" value="Unassembled WGS sequence"/>
</dbReference>
<keyword evidence="6" id="KW-1185">Reference proteome</keyword>
<comment type="caution">
    <text evidence="5">The sequence shown here is derived from an EMBL/GenBank/DDBJ whole genome shotgun (WGS) entry which is preliminary data.</text>
</comment>
<keyword evidence="2" id="KW-0540">Nuclease</keyword>
<dbReference type="NCBIfam" id="NF047751">
    <property type="entry name" value="HepT_toxin"/>
    <property type="match status" value="1"/>
</dbReference>
<dbReference type="OrthoDB" id="9796612at2"/>
<dbReference type="Pfam" id="PF01934">
    <property type="entry name" value="HepT-like"/>
    <property type="match status" value="1"/>
</dbReference>
<proteinExistence type="inferred from homology"/>
<keyword evidence="3" id="KW-0378">Hydrolase</keyword>
<dbReference type="InterPro" id="IPR008201">
    <property type="entry name" value="HepT-like"/>
</dbReference>
<keyword evidence="1" id="KW-1277">Toxin-antitoxin system</keyword>
<dbReference type="PANTHER" id="PTHR33397:SF3">
    <property type="entry name" value="MRNA NUCLEASE HEPT"/>
    <property type="match status" value="1"/>
</dbReference>
<accession>A0A5S5ARS6</accession>
<reference evidence="5 6" key="1">
    <citation type="submission" date="2019-07" db="EMBL/GenBank/DDBJ databases">
        <title>Genomic Encyclopedia of Type Strains, Phase I: the one thousand microbial genomes (KMG-I) project.</title>
        <authorList>
            <person name="Kyrpides N."/>
        </authorList>
    </citation>
    <scope>NUCLEOTIDE SEQUENCE [LARGE SCALE GENOMIC DNA]</scope>
    <source>
        <strain evidence="5 6">DSM 16647</strain>
    </source>
</reference>
<dbReference type="GO" id="GO:0004540">
    <property type="term" value="F:RNA nuclease activity"/>
    <property type="evidence" value="ECO:0007669"/>
    <property type="project" value="InterPro"/>
</dbReference>
<name>A0A5S5ARS6_9FIRM</name>